<organism evidence="1">
    <name type="scientific">Ananas comosus var. bracteatus</name>
    <name type="common">red pineapple</name>
    <dbReference type="NCBI Taxonomy" id="296719"/>
    <lineage>
        <taxon>Eukaryota</taxon>
        <taxon>Viridiplantae</taxon>
        <taxon>Streptophyta</taxon>
        <taxon>Embryophyta</taxon>
        <taxon>Tracheophyta</taxon>
        <taxon>Spermatophyta</taxon>
        <taxon>Magnoliopsida</taxon>
        <taxon>Liliopsida</taxon>
        <taxon>Poales</taxon>
        <taxon>Bromeliaceae</taxon>
        <taxon>Bromelioideae</taxon>
        <taxon>Ananas</taxon>
    </lineage>
</organism>
<sequence>MSSSSSSDRLLRLLLVARRLLRRPPLGPHLLLLLPFALRAAPPRQSQLSPASALLRAPLRQAPPPPRPPKPRLALRDLIFTLDVYRCSGGDGDGDGESLLSLAKPGDELALKSGGIFLFEVALTAGGNAAAAVNCREEMKVVWTAVKVGCACDVGGDVGAFSMMECAGKGRAVGGSGLWFAEKLPARRAAARSRRRSAGRRRRWGWGWGWGWGE</sequence>
<evidence type="ECO:0000313" key="1">
    <source>
        <dbReference type="EMBL" id="CAD1829598.1"/>
    </source>
</evidence>
<dbReference type="AlphaFoldDB" id="A0A6V7PG76"/>
<reference evidence="1" key="1">
    <citation type="submission" date="2020-07" db="EMBL/GenBank/DDBJ databases">
        <authorList>
            <person name="Lin J."/>
        </authorList>
    </citation>
    <scope>NUCLEOTIDE SEQUENCE</scope>
</reference>
<name>A0A6V7PG76_ANACO</name>
<accession>A0A6V7PG76</accession>
<gene>
    <name evidence="1" type="ORF">CB5_LOCUS12809</name>
</gene>
<protein>
    <submittedName>
        <fullName evidence="1">Uncharacterized protein</fullName>
    </submittedName>
</protein>
<proteinExistence type="predicted"/>
<dbReference type="EMBL" id="LR862130">
    <property type="protein sequence ID" value="CAD1829598.1"/>
    <property type="molecule type" value="Genomic_DNA"/>
</dbReference>